<dbReference type="EMBL" id="BQNB010016932">
    <property type="protein sequence ID" value="GJT57451.1"/>
    <property type="molecule type" value="Genomic_DNA"/>
</dbReference>
<keyword evidence="1" id="KW-0175">Coiled coil</keyword>
<feature type="region of interest" description="Disordered" evidence="2">
    <location>
        <begin position="58"/>
        <end position="99"/>
    </location>
</feature>
<evidence type="ECO:0000313" key="3">
    <source>
        <dbReference type="EMBL" id="GJT57451.1"/>
    </source>
</evidence>
<protein>
    <submittedName>
        <fullName evidence="3">Uncharacterized protein</fullName>
    </submittedName>
</protein>
<dbReference type="Proteomes" id="UP001151760">
    <property type="component" value="Unassembled WGS sequence"/>
</dbReference>
<reference evidence="3" key="2">
    <citation type="submission" date="2022-01" db="EMBL/GenBank/DDBJ databases">
        <authorList>
            <person name="Yamashiro T."/>
            <person name="Shiraishi A."/>
            <person name="Satake H."/>
            <person name="Nakayama K."/>
        </authorList>
    </citation>
    <scope>NUCLEOTIDE SEQUENCE</scope>
</reference>
<feature type="coiled-coil region" evidence="1">
    <location>
        <begin position="225"/>
        <end position="271"/>
    </location>
</feature>
<evidence type="ECO:0000256" key="2">
    <source>
        <dbReference type="SAM" id="MobiDB-lite"/>
    </source>
</evidence>
<reference evidence="3" key="1">
    <citation type="journal article" date="2022" name="Int. J. Mol. Sci.">
        <title>Draft Genome of Tanacetum Coccineum: Genomic Comparison of Closely Related Tanacetum-Family Plants.</title>
        <authorList>
            <person name="Yamashiro T."/>
            <person name="Shiraishi A."/>
            <person name="Nakayama K."/>
            <person name="Satake H."/>
        </authorList>
    </citation>
    <scope>NUCLEOTIDE SEQUENCE</scope>
</reference>
<accession>A0ABQ5F2A3</accession>
<evidence type="ECO:0000313" key="4">
    <source>
        <dbReference type="Proteomes" id="UP001151760"/>
    </source>
</evidence>
<feature type="compositionally biased region" description="Basic and acidic residues" evidence="2">
    <location>
        <begin position="90"/>
        <end position="99"/>
    </location>
</feature>
<comment type="caution">
    <text evidence="3">The sequence shown here is derived from an EMBL/GenBank/DDBJ whole genome shotgun (WGS) entry which is preliminary data.</text>
</comment>
<organism evidence="3 4">
    <name type="scientific">Tanacetum coccineum</name>
    <dbReference type="NCBI Taxonomy" id="301880"/>
    <lineage>
        <taxon>Eukaryota</taxon>
        <taxon>Viridiplantae</taxon>
        <taxon>Streptophyta</taxon>
        <taxon>Embryophyta</taxon>
        <taxon>Tracheophyta</taxon>
        <taxon>Spermatophyta</taxon>
        <taxon>Magnoliopsida</taxon>
        <taxon>eudicotyledons</taxon>
        <taxon>Gunneridae</taxon>
        <taxon>Pentapetalae</taxon>
        <taxon>asterids</taxon>
        <taxon>campanulids</taxon>
        <taxon>Asterales</taxon>
        <taxon>Asteraceae</taxon>
        <taxon>Asteroideae</taxon>
        <taxon>Anthemideae</taxon>
        <taxon>Anthemidinae</taxon>
        <taxon>Tanacetum</taxon>
    </lineage>
</organism>
<sequence>MDSIEKCIIERALHEQEIKNRLRRLNNRNLQIQECKVQEVKTADASLRDTYSSRFVSDIGNANNSENDCNKTGNAQSLEKQSSTYGNESNRSRNECIERRNFRDDTNIRPSYDTEPMVEVSYNAEYNVFAVETQHTKEPEFVNDSYMMEKESNDIRDRCRSALHQQEIELEKYKVYKICQLGKEEAEFSNEYDLLLQECVLKDIMCAILRSFDNIDEQIELQCLYLEKIQECENLELELSKSKTQQTDKRFANLEQHCIELELALQHEKEKNVCEKSWVKQPFPNQETENSLKEKMIP</sequence>
<proteinExistence type="predicted"/>
<evidence type="ECO:0000256" key="1">
    <source>
        <dbReference type="SAM" id="Coils"/>
    </source>
</evidence>
<keyword evidence="4" id="KW-1185">Reference proteome</keyword>
<feature type="compositionally biased region" description="Polar residues" evidence="2">
    <location>
        <begin position="58"/>
        <end position="89"/>
    </location>
</feature>
<name>A0ABQ5F2A3_9ASTR</name>
<gene>
    <name evidence="3" type="ORF">Tco_0992505</name>
</gene>